<feature type="domain" description="PAS" evidence="2">
    <location>
        <begin position="39"/>
        <end position="70"/>
    </location>
</feature>
<dbReference type="AlphaFoldDB" id="A0A914W4E9"/>
<accession>A0A914W4E9</accession>
<organism evidence="3 4">
    <name type="scientific">Plectus sambesii</name>
    <dbReference type="NCBI Taxonomy" id="2011161"/>
    <lineage>
        <taxon>Eukaryota</taxon>
        <taxon>Metazoa</taxon>
        <taxon>Ecdysozoa</taxon>
        <taxon>Nematoda</taxon>
        <taxon>Chromadorea</taxon>
        <taxon>Plectida</taxon>
        <taxon>Plectina</taxon>
        <taxon>Plectoidea</taxon>
        <taxon>Plectidae</taxon>
        <taxon>Plectus</taxon>
    </lineage>
</organism>
<dbReference type="Pfam" id="PF13426">
    <property type="entry name" value="PAS_9"/>
    <property type="match status" value="1"/>
</dbReference>
<dbReference type="InterPro" id="IPR050818">
    <property type="entry name" value="KCNH_animal-type"/>
</dbReference>
<dbReference type="Proteomes" id="UP000887566">
    <property type="component" value="Unplaced"/>
</dbReference>
<dbReference type="InterPro" id="IPR000014">
    <property type="entry name" value="PAS"/>
</dbReference>
<evidence type="ECO:0000313" key="4">
    <source>
        <dbReference type="WBParaSite" id="PSAMB.scaffold3022size19987.g20100.t1"/>
    </source>
</evidence>
<dbReference type="CDD" id="cd00130">
    <property type="entry name" value="PAS"/>
    <property type="match status" value="1"/>
</dbReference>
<keyword evidence="3" id="KW-1185">Reference proteome</keyword>
<dbReference type="GO" id="GO:0005249">
    <property type="term" value="F:voltage-gated potassium channel activity"/>
    <property type="evidence" value="ECO:0007669"/>
    <property type="project" value="TreeGrafter"/>
</dbReference>
<dbReference type="GO" id="GO:0005886">
    <property type="term" value="C:plasma membrane"/>
    <property type="evidence" value="ECO:0007669"/>
    <property type="project" value="TreeGrafter"/>
</dbReference>
<dbReference type="SUPFAM" id="SSF55785">
    <property type="entry name" value="PYP-like sensor domain (PAS domain)"/>
    <property type="match status" value="1"/>
</dbReference>
<feature type="region of interest" description="Disordered" evidence="1">
    <location>
        <begin position="174"/>
        <end position="194"/>
    </location>
</feature>
<evidence type="ECO:0000259" key="2">
    <source>
        <dbReference type="PROSITE" id="PS50112"/>
    </source>
</evidence>
<evidence type="ECO:0000256" key="1">
    <source>
        <dbReference type="SAM" id="MobiDB-lite"/>
    </source>
</evidence>
<name>A0A914W4E9_9BILA</name>
<proteinExistence type="predicted"/>
<dbReference type="InterPro" id="IPR035965">
    <property type="entry name" value="PAS-like_dom_sf"/>
</dbReference>
<dbReference type="PROSITE" id="PS50112">
    <property type="entry name" value="PAS"/>
    <property type="match status" value="1"/>
</dbReference>
<dbReference type="PANTHER" id="PTHR10217:SF435">
    <property type="entry name" value="POTASSIUM VOLTAGE-GATED CHANNEL PROTEIN EAG"/>
    <property type="match status" value="1"/>
</dbReference>
<dbReference type="PANTHER" id="PTHR10217">
    <property type="entry name" value="VOLTAGE AND LIGAND GATED POTASSIUM CHANNEL"/>
    <property type="match status" value="1"/>
</dbReference>
<dbReference type="Gene3D" id="3.30.450.20">
    <property type="entry name" value="PAS domain"/>
    <property type="match status" value="1"/>
</dbReference>
<dbReference type="WBParaSite" id="PSAMB.scaffold3022size19987.g20100.t1">
    <property type="protein sequence ID" value="PSAMB.scaffold3022size19987.g20100.t1"/>
    <property type="gene ID" value="PSAMB.scaffold3022size19987.g20100"/>
</dbReference>
<reference evidence="4" key="1">
    <citation type="submission" date="2022-11" db="UniProtKB">
        <authorList>
            <consortium name="WormBaseParasite"/>
        </authorList>
    </citation>
    <scope>IDENTIFICATION</scope>
</reference>
<evidence type="ECO:0000313" key="3">
    <source>
        <dbReference type="Proteomes" id="UP000887566"/>
    </source>
</evidence>
<protein>
    <submittedName>
        <fullName evidence="4">PAS domain-containing protein</fullName>
    </submittedName>
</protein>
<sequence>MPVRKGSLAGIFGNVILDACVKQHQDQNILLATRQATGGTVILCSDGFERLFGFRRSEIIQRSCLCQWMHGPLTAAADIEQLNKAVIEGTEVPIAITLYSKHGEPIDSLVQAMHLTGRLNHGPMVLLSFAKQSSNSQPSLTLEDPTDNEASPSFESANKSRILSTFGRQASSFSFGSKRRSTRGKVKNTTTRTQSTSAACIPSEDVRHQKAERHEKVLPEIRTGMCRQGVRASRVGDIQPLITRGLASLAIDRTFLWALQLGMRATDNQI</sequence>
<feature type="region of interest" description="Disordered" evidence="1">
    <location>
        <begin position="136"/>
        <end position="158"/>
    </location>
</feature>
<dbReference type="GO" id="GO:0042391">
    <property type="term" value="P:regulation of membrane potential"/>
    <property type="evidence" value="ECO:0007669"/>
    <property type="project" value="TreeGrafter"/>
</dbReference>
<feature type="compositionally biased region" description="Basic residues" evidence="1">
    <location>
        <begin position="177"/>
        <end position="186"/>
    </location>
</feature>
<feature type="compositionally biased region" description="Polar residues" evidence="1">
    <location>
        <begin position="148"/>
        <end position="158"/>
    </location>
</feature>